<comment type="caution">
    <text evidence="1">The sequence shown here is derived from an EMBL/GenBank/DDBJ whole genome shotgun (WGS) entry which is preliminary data.</text>
</comment>
<gene>
    <name evidence="1" type="ORF">DHW03_10365</name>
</gene>
<keyword evidence="2" id="KW-1185">Reference proteome</keyword>
<protein>
    <submittedName>
        <fullName evidence="1">Uncharacterized protein</fullName>
    </submittedName>
</protein>
<dbReference type="AlphaFoldDB" id="A0A317EM58"/>
<sequence length="92" mass="10724">MCSALFIGSACKNKTGTGPGQEKCDCYREAMSYSAKTMQLSRINDCYNWYQTDLERLNLQLTERELSQAQTQKELEKYKKIYKDCNCETVKR</sequence>
<dbReference type="EMBL" id="QGNZ01000002">
    <property type="protein sequence ID" value="PWS27960.1"/>
    <property type="molecule type" value="Genomic_DNA"/>
</dbReference>
<reference evidence="1 2" key="1">
    <citation type="submission" date="2018-05" db="EMBL/GenBank/DDBJ databases">
        <title>Pedobacter paludis sp. nov., isolated from wetland soil.</title>
        <authorList>
            <person name="Zhang Y."/>
            <person name="Wang G."/>
        </authorList>
    </citation>
    <scope>NUCLEOTIDE SEQUENCE [LARGE SCALE GENOMIC DNA]</scope>
    <source>
        <strain evidence="1 2">KCTC22721</strain>
    </source>
</reference>
<dbReference type="Proteomes" id="UP000245379">
    <property type="component" value="Unassembled WGS sequence"/>
</dbReference>
<name>A0A317EM58_9SPHI</name>
<evidence type="ECO:0000313" key="1">
    <source>
        <dbReference type="EMBL" id="PWS27960.1"/>
    </source>
</evidence>
<evidence type="ECO:0000313" key="2">
    <source>
        <dbReference type="Proteomes" id="UP000245379"/>
    </source>
</evidence>
<accession>A0A317EM58</accession>
<proteinExistence type="predicted"/>
<organism evidence="1 2">
    <name type="scientific">Pedobacter yonginense</name>
    <dbReference type="NCBI Taxonomy" id="651869"/>
    <lineage>
        <taxon>Bacteria</taxon>
        <taxon>Pseudomonadati</taxon>
        <taxon>Bacteroidota</taxon>
        <taxon>Sphingobacteriia</taxon>
        <taxon>Sphingobacteriales</taxon>
        <taxon>Sphingobacteriaceae</taxon>
        <taxon>Pedobacter</taxon>
    </lineage>
</organism>